<dbReference type="Pfam" id="PF14079">
    <property type="entry name" value="DUF4260"/>
    <property type="match status" value="1"/>
</dbReference>
<feature type="transmembrane region" description="Helical" evidence="1">
    <location>
        <begin position="70"/>
        <end position="88"/>
    </location>
</feature>
<sequence>MAQHAATPSSLEAPGTGALGWQRLENALIAAAVLLMLFAVGEAWWWPLALFLVFDICALGYIAGERVGSFTYNLIHSYAGPAAVWLLYSGLLMDGKDIRWLLIIAASWTFHIGVDRALGYGLKLGPFTHTHLGRIGRSTERNYPSDGSSPG</sequence>
<dbReference type="InterPro" id="IPR025356">
    <property type="entry name" value="DUF4260"/>
</dbReference>
<proteinExistence type="predicted"/>
<gene>
    <name evidence="2" type="ORF">GCM10025790_00670</name>
</gene>
<accession>A0ABP9FNE8</accession>
<comment type="caution">
    <text evidence="2">The sequence shown here is derived from an EMBL/GenBank/DDBJ whole genome shotgun (WGS) entry which is preliminary data.</text>
</comment>
<reference evidence="3" key="1">
    <citation type="journal article" date="2019" name="Int. J. Syst. Evol. Microbiol.">
        <title>The Global Catalogue of Microorganisms (GCM) 10K type strain sequencing project: providing services to taxonomists for standard genome sequencing and annotation.</title>
        <authorList>
            <consortium name="The Broad Institute Genomics Platform"/>
            <consortium name="The Broad Institute Genome Sequencing Center for Infectious Disease"/>
            <person name="Wu L."/>
            <person name="Ma J."/>
        </authorList>
    </citation>
    <scope>NUCLEOTIDE SEQUENCE [LARGE SCALE GENOMIC DNA]</scope>
    <source>
        <strain evidence="3">JCM 19129</strain>
    </source>
</reference>
<keyword evidence="1" id="KW-0472">Membrane</keyword>
<organism evidence="2 3">
    <name type="scientific">Nesterenkonia rhizosphaerae</name>
    <dbReference type="NCBI Taxonomy" id="1348272"/>
    <lineage>
        <taxon>Bacteria</taxon>
        <taxon>Bacillati</taxon>
        <taxon>Actinomycetota</taxon>
        <taxon>Actinomycetes</taxon>
        <taxon>Micrococcales</taxon>
        <taxon>Micrococcaceae</taxon>
        <taxon>Nesterenkonia</taxon>
    </lineage>
</organism>
<dbReference type="EMBL" id="BAABLW010000001">
    <property type="protein sequence ID" value="GAA4910503.1"/>
    <property type="molecule type" value="Genomic_DNA"/>
</dbReference>
<feature type="transmembrane region" description="Helical" evidence="1">
    <location>
        <begin position="100"/>
        <end position="118"/>
    </location>
</feature>
<dbReference type="RefSeq" id="WP_345476155.1">
    <property type="nucleotide sequence ID" value="NZ_BAABLW010000001.1"/>
</dbReference>
<keyword evidence="3" id="KW-1185">Reference proteome</keyword>
<keyword evidence="1" id="KW-1133">Transmembrane helix</keyword>
<evidence type="ECO:0000313" key="2">
    <source>
        <dbReference type="EMBL" id="GAA4910503.1"/>
    </source>
</evidence>
<dbReference type="Proteomes" id="UP001500368">
    <property type="component" value="Unassembled WGS sequence"/>
</dbReference>
<evidence type="ECO:0000313" key="3">
    <source>
        <dbReference type="Proteomes" id="UP001500368"/>
    </source>
</evidence>
<evidence type="ECO:0000256" key="1">
    <source>
        <dbReference type="SAM" id="Phobius"/>
    </source>
</evidence>
<protein>
    <submittedName>
        <fullName evidence="2">DUF4260 domain-containing protein</fullName>
    </submittedName>
</protein>
<name>A0ABP9FNE8_9MICC</name>
<keyword evidence="1" id="KW-0812">Transmembrane</keyword>